<dbReference type="AlphaFoldDB" id="A0A1I1U860"/>
<sequence length="140" mass="15038">MALGAAGVLALVAAVLWWQYQATAEDLAVAEKRVQAHQNAAERTREALEQLQAERERAQQAVADARRRRLAIENEARQLRAEIDQLQETDDEVDQWSRRPLPDALADKLRGLGSGDADRDPAGDAAGGADGDDSGAGPDG</sequence>
<dbReference type="Proteomes" id="UP000198611">
    <property type="component" value="Unassembled WGS sequence"/>
</dbReference>
<protein>
    <recommendedName>
        <fullName evidence="4">Phage lysis regulatory protein, LysB family</fullName>
    </recommendedName>
</protein>
<gene>
    <name evidence="2" type="ORF">SAMN05660831_02062</name>
</gene>
<evidence type="ECO:0000313" key="2">
    <source>
        <dbReference type="EMBL" id="SFD66967.1"/>
    </source>
</evidence>
<accession>A0A1I1U860</accession>
<evidence type="ECO:0000256" key="1">
    <source>
        <dbReference type="SAM" id="MobiDB-lite"/>
    </source>
</evidence>
<name>A0A1I1U860_9GAMM</name>
<evidence type="ECO:0000313" key="3">
    <source>
        <dbReference type="Proteomes" id="UP000198611"/>
    </source>
</evidence>
<keyword evidence="3" id="KW-1185">Reference proteome</keyword>
<dbReference type="EMBL" id="FOMJ01000007">
    <property type="protein sequence ID" value="SFD66967.1"/>
    <property type="molecule type" value="Genomic_DNA"/>
</dbReference>
<dbReference type="STRING" id="1123397.SAMN05660831_02062"/>
<evidence type="ECO:0008006" key="4">
    <source>
        <dbReference type="Google" id="ProtNLM"/>
    </source>
</evidence>
<reference evidence="2 3" key="1">
    <citation type="submission" date="2016-10" db="EMBL/GenBank/DDBJ databases">
        <authorList>
            <person name="de Groot N.N."/>
        </authorList>
    </citation>
    <scope>NUCLEOTIDE SEQUENCE [LARGE SCALE GENOMIC DNA]</scope>
    <source>
        <strain evidence="2 3">HL3</strain>
    </source>
</reference>
<proteinExistence type="predicted"/>
<feature type="compositionally biased region" description="Basic and acidic residues" evidence="1">
    <location>
        <begin position="95"/>
        <end position="122"/>
    </location>
</feature>
<feature type="region of interest" description="Disordered" evidence="1">
    <location>
        <begin position="86"/>
        <end position="140"/>
    </location>
</feature>
<organism evidence="2 3">
    <name type="scientific">Thiohalospira halophila DSM 15071</name>
    <dbReference type="NCBI Taxonomy" id="1123397"/>
    <lineage>
        <taxon>Bacteria</taxon>
        <taxon>Pseudomonadati</taxon>
        <taxon>Pseudomonadota</taxon>
        <taxon>Gammaproteobacteria</taxon>
        <taxon>Thiohalospirales</taxon>
        <taxon>Thiohalospiraceae</taxon>
        <taxon>Thiohalospira</taxon>
    </lineage>
</organism>